<dbReference type="Gene3D" id="1.25.70.10">
    <property type="entry name" value="Transcription termination factor 3, mitochondrial"/>
    <property type="match status" value="1"/>
</dbReference>
<proteinExistence type="inferred from homology"/>
<protein>
    <recommendedName>
        <fullName evidence="7">Transcription termination factor 3, mitochondrial</fullName>
    </recommendedName>
    <alternativeName>
        <fullName evidence="8">mTERF domain-containing protein 1, mitochondrial</fullName>
    </alternativeName>
</protein>
<dbReference type="InterPro" id="IPR038538">
    <property type="entry name" value="MTERF_sf"/>
</dbReference>
<evidence type="ECO:0000256" key="4">
    <source>
        <dbReference type="ARBA" id="ARBA00023015"/>
    </source>
</evidence>
<dbReference type="GO" id="GO:0006390">
    <property type="term" value="P:mitochondrial transcription"/>
    <property type="evidence" value="ECO:0007669"/>
    <property type="project" value="TreeGrafter"/>
</dbReference>
<reference evidence="9" key="1">
    <citation type="submission" date="2019-08" db="EMBL/GenBank/DDBJ databases">
        <title>Three high-quality genomes provides insights into domestication of ducks.</title>
        <authorList>
            <person name="Hou Z.C."/>
            <person name="Zhu F."/>
            <person name="Yin Z.T."/>
            <person name="Zhang F."/>
        </authorList>
    </citation>
    <scope>NUCLEOTIDE SEQUENCE [LARGE SCALE GENOMIC DNA]</scope>
</reference>
<dbReference type="PANTHER" id="PTHR13068:SF194">
    <property type="entry name" value="TRANSCRIPTION TERMINATION FACTOR 3, MITOCHONDRIAL"/>
    <property type="match status" value="1"/>
</dbReference>
<evidence type="ECO:0000256" key="2">
    <source>
        <dbReference type="ARBA" id="ARBA00007692"/>
    </source>
</evidence>
<evidence type="ECO:0000256" key="8">
    <source>
        <dbReference type="ARBA" id="ARBA00081775"/>
    </source>
</evidence>
<comment type="subcellular location">
    <subcellularLocation>
        <location evidence="1">Mitochondrion</location>
    </subcellularLocation>
</comment>
<dbReference type="GO" id="GO:0006355">
    <property type="term" value="P:regulation of DNA-templated transcription"/>
    <property type="evidence" value="ECO:0007669"/>
    <property type="project" value="UniProtKB-ARBA"/>
</dbReference>
<dbReference type="Ensembl" id="ENSAPLT00020006384.1">
    <property type="protein sequence ID" value="ENSAPLP00020005933.1"/>
    <property type="gene ID" value="ENSAPLG00020004340.1"/>
</dbReference>
<name>A0A8B9R5U6_ANAPL</name>
<dbReference type="GO" id="GO:0061668">
    <property type="term" value="P:mitochondrial ribosome assembly"/>
    <property type="evidence" value="ECO:0007669"/>
    <property type="project" value="TreeGrafter"/>
</dbReference>
<keyword evidence="4" id="KW-0805">Transcription regulation</keyword>
<dbReference type="PANTHER" id="PTHR13068">
    <property type="entry name" value="CGI-12 PROTEIN-RELATED"/>
    <property type="match status" value="1"/>
</dbReference>
<evidence type="ECO:0000313" key="10">
    <source>
        <dbReference type="Proteomes" id="UP000694400"/>
    </source>
</evidence>
<keyword evidence="5" id="KW-0496">Mitochondrion</keyword>
<organism evidence="9 10">
    <name type="scientific">Anas platyrhynchos</name>
    <name type="common">Mallard</name>
    <name type="synonym">Anas boschas</name>
    <dbReference type="NCBI Taxonomy" id="8839"/>
    <lineage>
        <taxon>Eukaryota</taxon>
        <taxon>Metazoa</taxon>
        <taxon>Chordata</taxon>
        <taxon>Craniata</taxon>
        <taxon>Vertebrata</taxon>
        <taxon>Euteleostomi</taxon>
        <taxon>Archelosauria</taxon>
        <taxon>Archosauria</taxon>
        <taxon>Dinosauria</taxon>
        <taxon>Saurischia</taxon>
        <taxon>Theropoda</taxon>
        <taxon>Coelurosauria</taxon>
        <taxon>Aves</taxon>
        <taxon>Neognathae</taxon>
        <taxon>Galloanserae</taxon>
        <taxon>Anseriformes</taxon>
        <taxon>Anatidae</taxon>
        <taxon>Anatinae</taxon>
        <taxon>Anas</taxon>
    </lineage>
</organism>
<evidence type="ECO:0000256" key="6">
    <source>
        <dbReference type="ARBA" id="ARBA00023163"/>
    </source>
</evidence>
<dbReference type="SMART" id="SM00733">
    <property type="entry name" value="Mterf"/>
    <property type="match status" value="5"/>
</dbReference>
<dbReference type="GO" id="GO:0003676">
    <property type="term" value="F:nucleic acid binding"/>
    <property type="evidence" value="ECO:0007669"/>
    <property type="project" value="InterPro"/>
</dbReference>
<dbReference type="AlphaFoldDB" id="A0A8B9R5U6"/>
<keyword evidence="3" id="KW-0809">Transit peptide</keyword>
<dbReference type="Pfam" id="PF02536">
    <property type="entry name" value="mTERF"/>
    <property type="match status" value="1"/>
</dbReference>
<dbReference type="GO" id="GO:0005739">
    <property type="term" value="C:mitochondrion"/>
    <property type="evidence" value="ECO:0007669"/>
    <property type="project" value="UniProtKB-SubCell"/>
</dbReference>
<evidence type="ECO:0000256" key="1">
    <source>
        <dbReference type="ARBA" id="ARBA00004173"/>
    </source>
</evidence>
<evidence type="ECO:0000256" key="5">
    <source>
        <dbReference type="ARBA" id="ARBA00023128"/>
    </source>
</evidence>
<keyword evidence="6" id="KW-0804">Transcription</keyword>
<evidence type="ECO:0000313" key="9">
    <source>
        <dbReference type="Ensembl" id="ENSAPLP00020005933.1"/>
    </source>
</evidence>
<dbReference type="InterPro" id="IPR003690">
    <property type="entry name" value="MTERF"/>
</dbReference>
<evidence type="ECO:0000256" key="7">
    <source>
        <dbReference type="ARBA" id="ARBA00071275"/>
    </source>
</evidence>
<evidence type="ECO:0000256" key="3">
    <source>
        <dbReference type="ARBA" id="ARBA00022946"/>
    </source>
</evidence>
<dbReference type="Proteomes" id="UP000694400">
    <property type="component" value="Chromosome 2"/>
</dbReference>
<reference evidence="9" key="3">
    <citation type="submission" date="2025-09" db="UniProtKB">
        <authorList>
            <consortium name="Ensembl"/>
        </authorList>
    </citation>
    <scope>IDENTIFICATION</scope>
</reference>
<dbReference type="FunFam" id="1.25.70.10:FF:000002">
    <property type="entry name" value="transcription termination factor 3, mitochondrial"/>
    <property type="match status" value="1"/>
</dbReference>
<reference evidence="9" key="2">
    <citation type="submission" date="2025-08" db="UniProtKB">
        <authorList>
            <consortium name="Ensembl"/>
        </authorList>
    </citation>
    <scope>IDENTIFICATION</scope>
</reference>
<sequence>MALWARPAARCCCCCWLQRARLSALQRLRSSSEAVQARQGAAPLALLASRRGFLPWGWQAYRYVAVENCSQAASAQDGSSSSPESHLLPVKQEQVKPETIPDLNTEILCEDWDDVPPSSALEEISEEEAVQILLVQLGVDLSQVEKRQKAGQLLLTLDFEKDIKKILLFLKDVGIEDNQLGLFLTKNPYILGEDLEALETRVAYLKSKKFGNAEIAQMVSRAPYLLLFSVERLDNRLGFFKNELGLSVKKTKDLVIRLPRLLTGKLEPVKENLQVCQIEFGFQRNEIQQIAYKTPKILTANRKRLRQTFDYLHNIMGIPHHMLTRFPQVFNAKLLRIKERHKFLTFLGRAQYDPAKPSYISLDQLVSLPDEVFCTEIAKASIQDFEKFLKTI</sequence>
<comment type="similarity">
    <text evidence="2">Belongs to the mTERF family.</text>
</comment>
<accession>A0A8B9R5U6</accession>